<name>A0A2I8VP77_9EURY</name>
<dbReference type="GeneID" id="35594524"/>
<dbReference type="InterPro" id="IPR033411">
    <property type="entry name" value="Ribonuclease_PIN"/>
</dbReference>
<dbReference type="Gene3D" id="2.20.28.10">
    <property type="match status" value="1"/>
</dbReference>
<organism evidence="5 6">
    <name type="scientific">Salinigranum rubrum</name>
    <dbReference type="NCBI Taxonomy" id="755307"/>
    <lineage>
        <taxon>Archaea</taxon>
        <taxon>Methanobacteriati</taxon>
        <taxon>Methanobacteriota</taxon>
        <taxon>Stenosarchaea group</taxon>
        <taxon>Halobacteria</taxon>
        <taxon>Halobacteriales</taxon>
        <taxon>Haloferacaceae</taxon>
        <taxon>Salinigranum</taxon>
    </lineage>
</organism>
<dbReference type="GO" id="GO:0003677">
    <property type="term" value="F:DNA binding"/>
    <property type="evidence" value="ECO:0007669"/>
    <property type="project" value="UniProtKB-KW"/>
</dbReference>
<evidence type="ECO:0000259" key="4">
    <source>
        <dbReference type="Pfam" id="PF17146"/>
    </source>
</evidence>
<gene>
    <name evidence="5" type="ORF">C2R22_20490</name>
</gene>
<accession>A0A2I8VP77</accession>
<keyword evidence="3" id="KW-0378">Hydrolase</keyword>
<protein>
    <submittedName>
        <fullName evidence="5">DNA-binding protein</fullName>
    </submittedName>
</protein>
<dbReference type="AlphaFoldDB" id="A0A2I8VP77"/>
<dbReference type="Pfam" id="PF17146">
    <property type="entry name" value="PIN_6"/>
    <property type="match status" value="1"/>
</dbReference>
<keyword evidence="5" id="KW-0238">DNA-binding</keyword>
<sequence>MRLLDSSAFINDYHTDDQTASIPAVREELDGSAAMRFEAMEGAGMHVHIPTEGTVAKVRRAAKETGDAGVLSDTDTRLVAAAFELDATLVTDDYAMQNVASRLNIDCDVVSQDGISEQRTWRYQCQGCGREFDEDEGRCPVCGMDLTRKNPS</sequence>
<dbReference type="GO" id="GO:0016787">
    <property type="term" value="F:hydrolase activity"/>
    <property type="evidence" value="ECO:0007669"/>
    <property type="project" value="UniProtKB-KW"/>
</dbReference>
<dbReference type="PANTHER" id="PTHR12814">
    <property type="entry name" value="RNA-BINDING PROTEIN NOB1"/>
    <property type="match status" value="1"/>
</dbReference>
<dbReference type="PANTHER" id="PTHR12814:SF2">
    <property type="entry name" value="RNA-BINDING PROTEIN NOB1"/>
    <property type="match status" value="1"/>
</dbReference>
<dbReference type="Proteomes" id="UP000236584">
    <property type="component" value="Chromosome"/>
</dbReference>
<dbReference type="OrthoDB" id="27944at2157"/>
<keyword evidence="2" id="KW-0479">Metal-binding</keyword>
<evidence type="ECO:0000313" key="6">
    <source>
        <dbReference type="Proteomes" id="UP000236584"/>
    </source>
</evidence>
<dbReference type="GO" id="GO:0030490">
    <property type="term" value="P:maturation of SSU-rRNA"/>
    <property type="evidence" value="ECO:0007669"/>
    <property type="project" value="TreeGrafter"/>
</dbReference>
<proteinExistence type="predicted"/>
<dbReference type="Gene3D" id="3.40.50.1010">
    <property type="entry name" value="5'-nuclease"/>
    <property type="match status" value="1"/>
</dbReference>
<dbReference type="KEGG" id="srub:C2R22_20490"/>
<evidence type="ECO:0000256" key="3">
    <source>
        <dbReference type="ARBA" id="ARBA00022801"/>
    </source>
</evidence>
<evidence type="ECO:0000313" key="5">
    <source>
        <dbReference type="EMBL" id="AUV83731.1"/>
    </source>
</evidence>
<dbReference type="RefSeq" id="WP_103427420.1">
    <property type="nucleotide sequence ID" value="NZ_CP026309.1"/>
</dbReference>
<dbReference type="InterPro" id="IPR039907">
    <property type="entry name" value="NOB1"/>
</dbReference>
<keyword evidence="6" id="KW-1185">Reference proteome</keyword>
<dbReference type="CDD" id="cd09876">
    <property type="entry name" value="PIN_Nob1-like"/>
    <property type="match status" value="1"/>
</dbReference>
<dbReference type="GO" id="GO:0004521">
    <property type="term" value="F:RNA endonuclease activity"/>
    <property type="evidence" value="ECO:0007669"/>
    <property type="project" value="TreeGrafter"/>
</dbReference>
<reference evidence="5 6" key="1">
    <citation type="submission" date="2018-01" db="EMBL/GenBank/DDBJ databases">
        <title>Complete genome sequence of Salinigranum rubrum GX10T, an extremely halophilic archaeon isolated from a marine solar saltern.</title>
        <authorList>
            <person name="Han S."/>
        </authorList>
    </citation>
    <scope>NUCLEOTIDE SEQUENCE [LARGE SCALE GENOMIC DNA]</scope>
    <source>
        <strain evidence="5 6">GX10</strain>
    </source>
</reference>
<evidence type="ECO:0000256" key="1">
    <source>
        <dbReference type="ARBA" id="ARBA00022722"/>
    </source>
</evidence>
<dbReference type="EMBL" id="CP026309">
    <property type="protein sequence ID" value="AUV83731.1"/>
    <property type="molecule type" value="Genomic_DNA"/>
</dbReference>
<dbReference type="GO" id="GO:0030688">
    <property type="term" value="C:preribosome, small subunit precursor"/>
    <property type="evidence" value="ECO:0007669"/>
    <property type="project" value="TreeGrafter"/>
</dbReference>
<keyword evidence="1" id="KW-0540">Nuclease</keyword>
<feature type="domain" description="Ribonuclease PIN" evidence="4">
    <location>
        <begin position="4"/>
        <end position="85"/>
    </location>
</feature>
<dbReference type="GO" id="GO:0046872">
    <property type="term" value="F:metal ion binding"/>
    <property type="evidence" value="ECO:0007669"/>
    <property type="project" value="UniProtKB-KW"/>
</dbReference>
<evidence type="ECO:0000256" key="2">
    <source>
        <dbReference type="ARBA" id="ARBA00022723"/>
    </source>
</evidence>